<keyword evidence="2" id="KW-1185">Reference proteome</keyword>
<gene>
    <name evidence="1" type="ORF">CFOL_v3_32411</name>
</gene>
<dbReference type="AlphaFoldDB" id="A0A1Q3D943"/>
<sequence length="166" mass="19076">MSVPRMDTVQQPDKLECPKPKILFLGGEESMTILETFFQGTKELKVLAHHPSLLLPKSLECLTNLRTLRLEFCPIKCNTTSLGKLKRLEVLRIYNSFDVKELPIEVGELNMFFLDNELNTLRILDLSECARLERIPPDVIRRLSLLEQVYFCGSSFKVLSVLLHIT</sequence>
<dbReference type="Proteomes" id="UP000187406">
    <property type="component" value="Unassembled WGS sequence"/>
</dbReference>
<dbReference type="InParanoid" id="A0A1Q3D943"/>
<name>A0A1Q3D943_CEPFO</name>
<dbReference type="InterPro" id="IPR032675">
    <property type="entry name" value="LRR_dom_sf"/>
</dbReference>
<evidence type="ECO:0000313" key="2">
    <source>
        <dbReference type="Proteomes" id="UP000187406"/>
    </source>
</evidence>
<accession>A0A1Q3D943</accession>
<dbReference type="EMBL" id="BDDD01005195">
    <property type="protein sequence ID" value="GAV88990.1"/>
    <property type="molecule type" value="Genomic_DNA"/>
</dbReference>
<protein>
    <submittedName>
        <fullName evidence="1">LRR_1 domain-containing protein</fullName>
    </submittedName>
</protein>
<dbReference type="OrthoDB" id="1751378at2759"/>
<organism evidence="1 2">
    <name type="scientific">Cephalotus follicularis</name>
    <name type="common">Albany pitcher plant</name>
    <dbReference type="NCBI Taxonomy" id="3775"/>
    <lineage>
        <taxon>Eukaryota</taxon>
        <taxon>Viridiplantae</taxon>
        <taxon>Streptophyta</taxon>
        <taxon>Embryophyta</taxon>
        <taxon>Tracheophyta</taxon>
        <taxon>Spermatophyta</taxon>
        <taxon>Magnoliopsida</taxon>
        <taxon>eudicotyledons</taxon>
        <taxon>Gunneridae</taxon>
        <taxon>Pentapetalae</taxon>
        <taxon>rosids</taxon>
        <taxon>fabids</taxon>
        <taxon>Oxalidales</taxon>
        <taxon>Cephalotaceae</taxon>
        <taxon>Cephalotus</taxon>
    </lineage>
</organism>
<dbReference type="SUPFAM" id="SSF52058">
    <property type="entry name" value="L domain-like"/>
    <property type="match status" value="1"/>
</dbReference>
<comment type="caution">
    <text evidence="1">The sequence shown here is derived from an EMBL/GenBank/DDBJ whole genome shotgun (WGS) entry which is preliminary data.</text>
</comment>
<dbReference type="STRING" id="3775.A0A1Q3D943"/>
<reference evidence="2" key="1">
    <citation type="submission" date="2016-04" db="EMBL/GenBank/DDBJ databases">
        <title>Cephalotus genome sequencing.</title>
        <authorList>
            <person name="Fukushima K."/>
            <person name="Hasebe M."/>
            <person name="Fang X."/>
        </authorList>
    </citation>
    <scope>NUCLEOTIDE SEQUENCE [LARGE SCALE GENOMIC DNA]</scope>
    <source>
        <strain evidence="2">cv. St1</strain>
    </source>
</reference>
<dbReference type="Gene3D" id="3.80.10.10">
    <property type="entry name" value="Ribonuclease Inhibitor"/>
    <property type="match status" value="1"/>
</dbReference>
<evidence type="ECO:0000313" key="1">
    <source>
        <dbReference type="EMBL" id="GAV88990.1"/>
    </source>
</evidence>
<proteinExistence type="predicted"/>